<keyword evidence="2" id="KW-1133">Transmembrane helix</keyword>
<sequence length="336" mass="35485">MTTQNPTKTLDSAIFTPTIAGPLSIMAFSPQGFMDAAGVNAMESPISSASDSSTNSQSVSSTPAPGGSSGPGSDDTSIPSRTSDPSTAAKTEPVSINSDSSSESSEVTPTSRSTVTSTSSSSTDVSSLNSTTTTAPPTPTPSSTSSSSSHTLSTSSLAGMIVGIIVLVNIIVASIIWWFRLRKSTLKPSQRKIEPYLVPRPDNGSSSLHTALKREKLQSQIAPNGVSDPLVPGFRPQIGRVKRNTVGEGTILVNIPNPTRTRSRTTQTLGEGQIVEPHRNHGQRETTIEVMPETRRYPVVHADSGWRMTRTVTREAGELHTGRSVLSELPPEYASL</sequence>
<evidence type="ECO:0000313" key="3">
    <source>
        <dbReference type="EMBL" id="THU97333.1"/>
    </source>
</evidence>
<evidence type="ECO:0000256" key="2">
    <source>
        <dbReference type="SAM" id="Phobius"/>
    </source>
</evidence>
<reference evidence="3 4" key="1">
    <citation type="journal article" date="2019" name="Nat. Ecol. Evol.">
        <title>Megaphylogeny resolves global patterns of mushroom evolution.</title>
        <authorList>
            <person name="Varga T."/>
            <person name="Krizsan K."/>
            <person name="Foldi C."/>
            <person name="Dima B."/>
            <person name="Sanchez-Garcia M."/>
            <person name="Sanchez-Ramirez S."/>
            <person name="Szollosi G.J."/>
            <person name="Szarkandi J.G."/>
            <person name="Papp V."/>
            <person name="Albert L."/>
            <person name="Andreopoulos W."/>
            <person name="Angelini C."/>
            <person name="Antonin V."/>
            <person name="Barry K.W."/>
            <person name="Bougher N.L."/>
            <person name="Buchanan P."/>
            <person name="Buyck B."/>
            <person name="Bense V."/>
            <person name="Catcheside P."/>
            <person name="Chovatia M."/>
            <person name="Cooper J."/>
            <person name="Damon W."/>
            <person name="Desjardin D."/>
            <person name="Finy P."/>
            <person name="Geml J."/>
            <person name="Haridas S."/>
            <person name="Hughes K."/>
            <person name="Justo A."/>
            <person name="Karasinski D."/>
            <person name="Kautmanova I."/>
            <person name="Kiss B."/>
            <person name="Kocsube S."/>
            <person name="Kotiranta H."/>
            <person name="LaButti K.M."/>
            <person name="Lechner B.E."/>
            <person name="Liimatainen K."/>
            <person name="Lipzen A."/>
            <person name="Lukacs Z."/>
            <person name="Mihaltcheva S."/>
            <person name="Morgado L.N."/>
            <person name="Niskanen T."/>
            <person name="Noordeloos M.E."/>
            <person name="Ohm R.A."/>
            <person name="Ortiz-Santana B."/>
            <person name="Ovrebo C."/>
            <person name="Racz N."/>
            <person name="Riley R."/>
            <person name="Savchenko A."/>
            <person name="Shiryaev A."/>
            <person name="Soop K."/>
            <person name="Spirin V."/>
            <person name="Szebenyi C."/>
            <person name="Tomsovsky M."/>
            <person name="Tulloss R.E."/>
            <person name="Uehling J."/>
            <person name="Grigoriev I.V."/>
            <person name="Vagvolgyi C."/>
            <person name="Papp T."/>
            <person name="Martin F.M."/>
            <person name="Miettinen O."/>
            <person name="Hibbett D.S."/>
            <person name="Nagy L.G."/>
        </authorList>
    </citation>
    <scope>NUCLEOTIDE SEQUENCE [LARGE SCALE GENOMIC DNA]</scope>
    <source>
        <strain evidence="3 4">CBS 962.96</strain>
    </source>
</reference>
<dbReference type="AlphaFoldDB" id="A0A4S8M6D8"/>
<gene>
    <name evidence="3" type="ORF">K435DRAFT_838690</name>
</gene>
<evidence type="ECO:0000256" key="1">
    <source>
        <dbReference type="SAM" id="MobiDB-lite"/>
    </source>
</evidence>
<feature type="transmembrane region" description="Helical" evidence="2">
    <location>
        <begin position="157"/>
        <end position="179"/>
    </location>
</feature>
<evidence type="ECO:0008006" key="5">
    <source>
        <dbReference type="Google" id="ProtNLM"/>
    </source>
</evidence>
<dbReference type="EMBL" id="ML179158">
    <property type="protein sequence ID" value="THU97333.1"/>
    <property type="molecule type" value="Genomic_DNA"/>
</dbReference>
<evidence type="ECO:0000313" key="4">
    <source>
        <dbReference type="Proteomes" id="UP000297245"/>
    </source>
</evidence>
<accession>A0A4S8M6D8</accession>
<name>A0A4S8M6D8_DENBC</name>
<feature type="compositionally biased region" description="Low complexity" evidence="1">
    <location>
        <begin position="44"/>
        <end position="80"/>
    </location>
</feature>
<dbReference type="Proteomes" id="UP000297245">
    <property type="component" value="Unassembled WGS sequence"/>
</dbReference>
<proteinExistence type="predicted"/>
<feature type="region of interest" description="Disordered" evidence="1">
    <location>
        <begin position="44"/>
        <end position="152"/>
    </location>
</feature>
<keyword evidence="2" id="KW-0812">Transmembrane</keyword>
<feature type="compositionally biased region" description="Low complexity" evidence="1">
    <location>
        <begin position="94"/>
        <end position="152"/>
    </location>
</feature>
<keyword evidence="2" id="KW-0472">Membrane</keyword>
<protein>
    <recommendedName>
        <fullName evidence="5">REJ domain-containing protein</fullName>
    </recommendedName>
</protein>
<organism evidence="3 4">
    <name type="scientific">Dendrothele bispora (strain CBS 962.96)</name>
    <dbReference type="NCBI Taxonomy" id="1314807"/>
    <lineage>
        <taxon>Eukaryota</taxon>
        <taxon>Fungi</taxon>
        <taxon>Dikarya</taxon>
        <taxon>Basidiomycota</taxon>
        <taxon>Agaricomycotina</taxon>
        <taxon>Agaricomycetes</taxon>
        <taxon>Agaricomycetidae</taxon>
        <taxon>Agaricales</taxon>
        <taxon>Agaricales incertae sedis</taxon>
        <taxon>Dendrothele</taxon>
    </lineage>
</organism>
<keyword evidence="4" id="KW-1185">Reference proteome</keyword>